<dbReference type="RefSeq" id="WP_132219408.1">
    <property type="nucleotide sequence ID" value="NZ_OX156936.1"/>
</dbReference>
<keyword evidence="1" id="KW-0472">Membrane</keyword>
<name>A0A4R1RA37_9FLAO</name>
<organism evidence="2 3">
    <name type="scientific">Mariniflexile fucanivorans</name>
    <dbReference type="NCBI Taxonomy" id="264023"/>
    <lineage>
        <taxon>Bacteria</taxon>
        <taxon>Pseudomonadati</taxon>
        <taxon>Bacteroidota</taxon>
        <taxon>Flavobacteriia</taxon>
        <taxon>Flavobacteriales</taxon>
        <taxon>Flavobacteriaceae</taxon>
        <taxon>Mariniflexile</taxon>
    </lineage>
</organism>
<keyword evidence="1" id="KW-0812">Transmembrane</keyword>
<reference evidence="2 3" key="1">
    <citation type="submission" date="2019-03" db="EMBL/GenBank/DDBJ databases">
        <title>Genomic Encyclopedia of Type Strains, Phase IV (KMG-IV): sequencing the most valuable type-strain genomes for metagenomic binning, comparative biology and taxonomic classification.</title>
        <authorList>
            <person name="Goeker M."/>
        </authorList>
    </citation>
    <scope>NUCLEOTIDE SEQUENCE [LARGE SCALE GENOMIC DNA]</scope>
    <source>
        <strain evidence="2 3">DSM 18792</strain>
    </source>
</reference>
<accession>A0A4R1RA37</accession>
<gene>
    <name evidence="2" type="ORF">EV196_11320</name>
</gene>
<comment type="caution">
    <text evidence="2">The sequence shown here is derived from an EMBL/GenBank/DDBJ whole genome shotgun (WGS) entry which is preliminary data.</text>
</comment>
<protein>
    <recommendedName>
        <fullName evidence="4">TrbL/VirB6 plasmid conjugal transfer protein</fullName>
    </recommendedName>
</protein>
<evidence type="ECO:0000313" key="2">
    <source>
        <dbReference type="EMBL" id="TCL62479.1"/>
    </source>
</evidence>
<keyword evidence="1" id="KW-1133">Transmembrane helix</keyword>
<feature type="transmembrane region" description="Helical" evidence="1">
    <location>
        <begin position="57"/>
        <end position="74"/>
    </location>
</feature>
<feature type="transmembrane region" description="Helical" evidence="1">
    <location>
        <begin position="124"/>
        <end position="144"/>
    </location>
</feature>
<dbReference type="AlphaFoldDB" id="A0A4R1RA37"/>
<proteinExistence type="predicted"/>
<feature type="transmembrane region" description="Helical" evidence="1">
    <location>
        <begin position="189"/>
        <end position="209"/>
    </location>
</feature>
<evidence type="ECO:0000256" key="1">
    <source>
        <dbReference type="SAM" id="Phobius"/>
    </source>
</evidence>
<keyword evidence="3" id="KW-1185">Reference proteome</keyword>
<dbReference type="OrthoDB" id="1242258at2"/>
<feature type="transmembrane region" description="Helical" evidence="1">
    <location>
        <begin position="156"/>
        <end position="177"/>
    </location>
</feature>
<dbReference type="Proteomes" id="UP000295455">
    <property type="component" value="Unassembled WGS sequence"/>
</dbReference>
<sequence length="270" mass="30425">MNYDFIDSVRLSLEGSNIFMYTIKGAKMCAILLLFFSVLERWGKNAINSNTDYFNDVFTIIGYVFLIISSDFLFNTVEGTFSSINSAMSTTQSSLYTDLLQMLTDDYDTIVKDAEDGWDMLTAILGNLIYFIGFLIVLVVMGICKIAEMAMISGYLLTRVFFLEIMKFLFPIAVALSTIKQTNGLIAKWLRLYIGLAILGIVYIGIIKFCDLTQMHLQNSFKMAGDLDFFNSFLSVNSSIWGALITIIIVFTLKVALFNKATSYIISFFS</sequence>
<feature type="transmembrane region" description="Helical" evidence="1">
    <location>
        <begin position="18"/>
        <end position="36"/>
    </location>
</feature>
<evidence type="ECO:0008006" key="4">
    <source>
        <dbReference type="Google" id="ProtNLM"/>
    </source>
</evidence>
<evidence type="ECO:0000313" key="3">
    <source>
        <dbReference type="Proteomes" id="UP000295455"/>
    </source>
</evidence>
<dbReference type="EMBL" id="SLUP01000013">
    <property type="protein sequence ID" value="TCL62479.1"/>
    <property type="molecule type" value="Genomic_DNA"/>
</dbReference>
<feature type="transmembrane region" description="Helical" evidence="1">
    <location>
        <begin position="229"/>
        <end position="253"/>
    </location>
</feature>